<dbReference type="EMBL" id="LK996017">
    <property type="protein sequence ID" value="CDX04546.1"/>
    <property type="molecule type" value="Genomic_DNA"/>
</dbReference>
<dbReference type="PANTHER" id="PTHR43155:SF2">
    <property type="entry name" value="CYCLIC DI-GMP PHOSPHODIESTERASE PA4108"/>
    <property type="match status" value="1"/>
</dbReference>
<name>A0A098B9K2_DESHA</name>
<dbReference type="SUPFAM" id="SSF109604">
    <property type="entry name" value="HD-domain/PDEase-like"/>
    <property type="match status" value="1"/>
</dbReference>
<dbReference type="RefSeq" id="WP_011461739.1">
    <property type="nucleotide sequence ID" value="NZ_JAYFNZ010000046.1"/>
</dbReference>
<accession>A0A098B9K2</accession>
<dbReference type="PANTHER" id="PTHR43155">
    <property type="entry name" value="CYCLIC DI-GMP PHOSPHODIESTERASE PA4108-RELATED"/>
    <property type="match status" value="1"/>
</dbReference>
<dbReference type="Proteomes" id="UP000054623">
    <property type="component" value="Unassembled WGS sequence"/>
</dbReference>
<evidence type="ECO:0000313" key="2">
    <source>
        <dbReference type="EMBL" id="CDX04546.1"/>
    </source>
</evidence>
<dbReference type="EMBL" id="LOCK01000022">
    <property type="protein sequence ID" value="KTE91587.1"/>
    <property type="molecule type" value="Genomic_DNA"/>
</dbReference>
<dbReference type="PROSITE" id="PS51832">
    <property type="entry name" value="HD_GYP"/>
    <property type="match status" value="1"/>
</dbReference>
<dbReference type="Pfam" id="PF13487">
    <property type="entry name" value="HD_5"/>
    <property type="match status" value="1"/>
</dbReference>
<evidence type="ECO:0000313" key="4">
    <source>
        <dbReference type="Proteomes" id="UP000054623"/>
    </source>
</evidence>
<reference evidence="2" key="1">
    <citation type="submission" date="2014-07" db="EMBL/GenBank/DDBJ databases">
        <authorList>
            <person name="Hornung V.Bastian."/>
        </authorList>
    </citation>
    <scope>NUCLEOTIDE SEQUENCE</scope>
    <source>
        <strain evidence="2">PCE-S</strain>
    </source>
</reference>
<dbReference type="OrthoDB" id="9798833at2"/>
<reference evidence="3 4" key="2">
    <citation type="submission" date="2015-12" db="EMBL/GenBank/DDBJ databases">
        <title>Draft Genome Sequence of Desulfitobacterium hafniense Strain DH, a Sulfate-reducing Bacterium Isolated from Paddy Soils.</title>
        <authorList>
            <person name="Bao P."/>
            <person name="Zhang X."/>
            <person name="Li G."/>
        </authorList>
    </citation>
    <scope>NUCLEOTIDE SEQUENCE [LARGE SCALE GENOMIC DNA]</scope>
    <source>
        <strain evidence="3 4">DH</strain>
    </source>
</reference>
<organism evidence="2">
    <name type="scientific">Desulfitobacterium hafniense</name>
    <name type="common">Desulfitobacterium frappieri</name>
    <dbReference type="NCBI Taxonomy" id="49338"/>
    <lineage>
        <taxon>Bacteria</taxon>
        <taxon>Bacillati</taxon>
        <taxon>Bacillota</taxon>
        <taxon>Clostridia</taxon>
        <taxon>Eubacteriales</taxon>
        <taxon>Desulfitobacteriaceae</taxon>
        <taxon>Desulfitobacterium</taxon>
    </lineage>
</organism>
<dbReference type="Gene3D" id="1.10.3210.10">
    <property type="entry name" value="Hypothetical protein af1432"/>
    <property type="match status" value="1"/>
</dbReference>
<evidence type="ECO:0000313" key="3">
    <source>
        <dbReference type="EMBL" id="KTE91587.1"/>
    </source>
</evidence>
<dbReference type="InterPro" id="IPR003607">
    <property type="entry name" value="HD/PDEase_dom"/>
</dbReference>
<feature type="domain" description="HD-GYP" evidence="1">
    <location>
        <begin position="105"/>
        <end position="301"/>
    </location>
</feature>
<dbReference type="InterPro" id="IPR037522">
    <property type="entry name" value="HD_GYP_dom"/>
</dbReference>
<dbReference type="PATRIC" id="fig|49338.4.peg.5009"/>
<dbReference type="CDD" id="cd00077">
    <property type="entry name" value="HDc"/>
    <property type="match status" value="1"/>
</dbReference>
<proteinExistence type="predicted"/>
<dbReference type="AlphaFoldDB" id="A0A098B9K2"/>
<gene>
    <name evidence="3" type="ORF">AT727_21545</name>
    <name evidence="2" type="ORF">DPCES_4660</name>
</gene>
<dbReference type="OMA" id="DVCLMHH"/>
<protein>
    <submittedName>
        <fullName evidence="3">C-di-GMP phosphodiesterase</fullName>
    </submittedName>
    <submittedName>
        <fullName evidence="2">HD-GYP domain-containing protein</fullName>
    </submittedName>
</protein>
<sequence>MRQLSINRLKEGDILGRTIYANDGRVLLGKGMALTKSYIDRLKTLGINILYIDDEVSKDIIVEDIISEEHRREAMASLDNAVQAVKVGKDFDGFNVKRNIDNIIQDILFQKDIFIGLTDMRTYDNQIFAHSVNVCVLSIVLGKALGLDRENLEGLAIGALFHDIGTVKLPKKLLSKREPFTPKEAALYQTHTNHGFDILRTKRELNLLSAHIAFQHHERLNGNGYPRKLEGDAIHQWAQIVGIANFYDNLVNDGPGHTRIPPYEACEILMGSAEKFFPKDLVITFLKHIAAYPTGCTVKLSTGETGIVVEQNKSLPMRPIIRVLVADQTLSRVQAKEYNLVEERTLFIESILE</sequence>
<evidence type="ECO:0000259" key="1">
    <source>
        <dbReference type="PROSITE" id="PS51832"/>
    </source>
</evidence>